<dbReference type="PANTHER" id="PTHR38459:SF5">
    <property type="entry name" value="CELL WALL TEICHOIC ACID GLYCOSYLATION PROTEIN GTCA"/>
    <property type="match status" value="1"/>
</dbReference>
<keyword evidence="3 6" id="KW-0812">Transmembrane</keyword>
<keyword evidence="4 6" id="KW-1133">Transmembrane helix</keyword>
<evidence type="ECO:0000256" key="4">
    <source>
        <dbReference type="ARBA" id="ARBA00022989"/>
    </source>
</evidence>
<evidence type="ECO:0000313" key="8">
    <source>
        <dbReference type="EMBL" id="EEP27712.1"/>
    </source>
</evidence>
<evidence type="ECO:0000256" key="2">
    <source>
        <dbReference type="ARBA" id="ARBA00009399"/>
    </source>
</evidence>
<sequence length="172" mass="20298">MEEVQQAIFDRAVRRLTSYRCLRWFAPVYENHRQFWLYALFGLGTILLSINLYLLLTEKMGMPVVLANSISWIFATAFAFLTNRRWVFVNHKCGMGAFFHQMLSFFTGRFFTLILEDWLLYFLVDGLGLSNTLMKYLAQLLIIASNYFISKLLVFRRRRALRELIREKAGKG</sequence>
<accession>C4GCL2</accession>
<evidence type="ECO:0000256" key="1">
    <source>
        <dbReference type="ARBA" id="ARBA00004141"/>
    </source>
</evidence>
<dbReference type="STRING" id="626523.GCWU000342_01706"/>
<keyword evidence="5 6" id="KW-0472">Membrane</keyword>
<dbReference type="RefSeq" id="WP_006906701.1">
    <property type="nucleotide sequence ID" value="NZ_GG665867.1"/>
</dbReference>
<reference evidence="8" key="1">
    <citation type="submission" date="2009-04" db="EMBL/GenBank/DDBJ databases">
        <authorList>
            <person name="Weinstock G."/>
            <person name="Sodergren E."/>
            <person name="Clifton S."/>
            <person name="Fulton L."/>
            <person name="Fulton B."/>
            <person name="Courtney L."/>
            <person name="Fronick C."/>
            <person name="Harrison M."/>
            <person name="Strong C."/>
            <person name="Farmer C."/>
            <person name="Delahaunty K."/>
            <person name="Markovic C."/>
            <person name="Hall O."/>
            <person name="Minx P."/>
            <person name="Tomlinson C."/>
            <person name="Mitreva M."/>
            <person name="Nelson J."/>
            <person name="Hou S."/>
            <person name="Wollam A."/>
            <person name="Pepin K.H."/>
            <person name="Johnson M."/>
            <person name="Bhonagiri V."/>
            <person name="Nash W.E."/>
            <person name="Warren W."/>
            <person name="Chinwalla A."/>
            <person name="Mardis E.R."/>
            <person name="Wilson R.K."/>
        </authorList>
    </citation>
    <scope>NUCLEOTIDE SEQUENCE [LARGE SCALE GENOMIC DNA]</scope>
    <source>
        <strain evidence="8">DSM 14600</strain>
    </source>
</reference>
<dbReference type="PANTHER" id="PTHR38459">
    <property type="entry name" value="PROPHAGE BACTOPRENOL-LINKED GLUCOSE TRANSLOCASE HOMOLOG"/>
    <property type="match status" value="1"/>
</dbReference>
<dbReference type="AlphaFoldDB" id="C4GCL2"/>
<evidence type="ECO:0000313" key="9">
    <source>
        <dbReference type="Proteomes" id="UP000003494"/>
    </source>
</evidence>
<feature type="transmembrane region" description="Helical" evidence="6">
    <location>
        <begin position="35"/>
        <end position="56"/>
    </location>
</feature>
<dbReference type="Proteomes" id="UP000003494">
    <property type="component" value="Unassembled WGS sequence"/>
</dbReference>
<protein>
    <submittedName>
        <fullName evidence="8">GtrA-like protein</fullName>
    </submittedName>
</protein>
<feature type="transmembrane region" description="Helical" evidence="6">
    <location>
        <begin position="136"/>
        <end position="154"/>
    </location>
</feature>
<evidence type="ECO:0000256" key="5">
    <source>
        <dbReference type="ARBA" id="ARBA00023136"/>
    </source>
</evidence>
<proteinExistence type="inferred from homology"/>
<feature type="domain" description="GtrA/DPMS transmembrane" evidence="7">
    <location>
        <begin position="38"/>
        <end position="155"/>
    </location>
</feature>
<keyword evidence="9" id="KW-1185">Reference proteome</keyword>
<evidence type="ECO:0000256" key="3">
    <source>
        <dbReference type="ARBA" id="ARBA00022692"/>
    </source>
</evidence>
<dbReference type="HOGENOM" id="CLU_083873_1_1_9"/>
<dbReference type="InterPro" id="IPR007267">
    <property type="entry name" value="GtrA_DPMS_TM"/>
</dbReference>
<feature type="transmembrane region" description="Helical" evidence="6">
    <location>
        <begin position="102"/>
        <end position="124"/>
    </location>
</feature>
<evidence type="ECO:0000256" key="6">
    <source>
        <dbReference type="SAM" id="Phobius"/>
    </source>
</evidence>
<gene>
    <name evidence="8" type="ORF">GCWU000342_01706</name>
</gene>
<feature type="transmembrane region" description="Helical" evidence="6">
    <location>
        <begin position="62"/>
        <end position="81"/>
    </location>
</feature>
<comment type="caution">
    <text evidence="8">The sequence shown here is derived from an EMBL/GenBank/DDBJ whole genome shotgun (WGS) entry which is preliminary data.</text>
</comment>
<dbReference type="GO" id="GO:0005886">
    <property type="term" value="C:plasma membrane"/>
    <property type="evidence" value="ECO:0007669"/>
    <property type="project" value="TreeGrafter"/>
</dbReference>
<comment type="similarity">
    <text evidence="2">Belongs to the GtrA family.</text>
</comment>
<comment type="subcellular location">
    <subcellularLocation>
        <location evidence="1">Membrane</location>
        <topology evidence="1">Multi-pass membrane protein</topology>
    </subcellularLocation>
</comment>
<dbReference type="eggNOG" id="COG2246">
    <property type="taxonomic scope" value="Bacteria"/>
</dbReference>
<dbReference type="Pfam" id="PF04138">
    <property type="entry name" value="GtrA_DPMS_TM"/>
    <property type="match status" value="1"/>
</dbReference>
<organism evidence="8 9">
    <name type="scientific">Shuttleworthella satelles DSM 14600</name>
    <dbReference type="NCBI Taxonomy" id="626523"/>
    <lineage>
        <taxon>Bacteria</taxon>
        <taxon>Bacillati</taxon>
        <taxon>Bacillota</taxon>
        <taxon>Clostridia</taxon>
        <taxon>Lachnospirales</taxon>
        <taxon>Lachnospiraceae</taxon>
        <taxon>Shuttleworthella</taxon>
    </lineage>
</organism>
<evidence type="ECO:0000259" key="7">
    <source>
        <dbReference type="Pfam" id="PF04138"/>
    </source>
</evidence>
<dbReference type="EMBL" id="ACIP02000004">
    <property type="protein sequence ID" value="EEP27712.1"/>
    <property type="molecule type" value="Genomic_DNA"/>
</dbReference>
<name>C4GCL2_9FIRM</name>
<dbReference type="InterPro" id="IPR051401">
    <property type="entry name" value="GtrA_CellWall_Glycosyl"/>
</dbReference>
<dbReference type="GO" id="GO:0000271">
    <property type="term" value="P:polysaccharide biosynthetic process"/>
    <property type="evidence" value="ECO:0007669"/>
    <property type="project" value="InterPro"/>
</dbReference>